<evidence type="ECO:0000313" key="2">
    <source>
        <dbReference type="EMBL" id="MET4577785.1"/>
    </source>
</evidence>
<dbReference type="Proteomes" id="UP001549320">
    <property type="component" value="Unassembled WGS sequence"/>
</dbReference>
<evidence type="ECO:0000256" key="1">
    <source>
        <dbReference type="SAM" id="MobiDB-lite"/>
    </source>
</evidence>
<keyword evidence="3" id="KW-1185">Reference proteome</keyword>
<feature type="compositionally biased region" description="Polar residues" evidence="1">
    <location>
        <begin position="213"/>
        <end position="223"/>
    </location>
</feature>
<accession>A0ABV2QAY2</accession>
<gene>
    <name evidence="2" type="ORF">ABIE13_002896</name>
</gene>
<dbReference type="RefSeq" id="WP_354444453.1">
    <property type="nucleotide sequence ID" value="NZ_JBEPSH010000005.1"/>
</dbReference>
<feature type="region of interest" description="Disordered" evidence="1">
    <location>
        <begin position="1"/>
        <end position="47"/>
    </location>
</feature>
<protein>
    <submittedName>
        <fullName evidence="2">Uncharacterized protein</fullName>
    </submittedName>
</protein>
<sequence>MNFPTVSDTLPLPSYGTSPSRESFPAPPSTRVRVGTGHEAPCSADSKPVDQDFLQRIASARQGGSGFVLCNATPKFTKSTPEFSTPARPVEQRVMPMISPLDRAYLTLPSAEDVKEEMEQYLALAHSPVLPMTSPLDRAYVSLPSSEDVEDEMKEYLAHARPAPMSVREQAYALLQKGEELQKEIDACLARLHQPPIHVLQGPVGGTHVVPGSQGSVASNQLPPVNPLDRAYASLPSAEDVQQELDEYHARQR</sequence>
<evidence type="ECO:0000313" key="3">
    <source>
        <dbReference type="Proteomes" id="UP001549320"/>
    </source>
</evidence>
<organism evidence="2 3">
    <name type="scientific">Ottowia thiooxydans</name>
    <dbReference type="NCBI Taxonomy" id="219182"/>
    <lineage>
        <taxon>Bacteria</taxon>
        <taxon>Pseudomonadati</taxon>
        <taxon>Pseudomonadota</taxon>
        <taxon>Betaproteobacteria</taxon>
        <taxon>Burkholderiales</taxon>
        <taxon>Comamonadaceae</taxon>
        <taxon>Ottowia</taxon>
    </lineage>
</organism>
<reference evidence="2 3" key="1">
    <citation type="submission" date="2024-06" db="EMBL/GenBank/DDBJ databases">
        <title>Sorghum-associated microbial communities from plants grown in Nebraska, USA.</title>
        <authorList>
            <person name="Schachtman D."/>
        </authorList>
    </citation>
    <scope>NUCLEOTIDE SEQUENCE [LARGE SCALE GENOMIC DNA]</scope>
    <source>
        <strain evidence="2 3">2709</strain>
    </source>
</reference>
<feature type="region of interest" description="Disordered" evidence="1">
    <location>
        <begin position="205"/>
        <end position="253"/>
    </location>
</feature>
<proteinExistence type="predicted"/>
<dbReference type="EMBL" id="JBEPSH010000005">
    <property type="protein sequence ID" value="MET4577785.1"/>
    <property type="molecule type" value="Genomic_DNA"/>
</dbReference>
<comment type="caution">
    <text evidence="2">The sequence shown here is derived from an EMBL/GenBank/DDBJ whole genome shotgun (WGS) entry which is preliminary data.</text>
</comment>
<name>A0ABV2QAY2_9BURK</name>